<evidence type="ECO:0000259" key="2">
    <source>
        <dbReference type="PROSITE" id="PS51377"/>
    </source>
</evidence>
<dbReference type="Gene3D" id="1.10.510.10">
    <property type="entry name" value="Transferase(Phosphotransferase) domain 1"/>
    <property type="match status" value="1"/>
</dbReference>
<feature type="domain" description="KIND" evidence="2">
    <location>
        <begin position="10"/>
        <end position="157"/>
    </location>
</feature>
<keyword evidence="1" id="KW-0677">Repeat</keyword>
<dbReference type="InterPro" id="IPR011019">
    <property type="entry name" value="KIND_dom"/>
</dbReference>
<dbReference type="OMA" id="CARYEDM"/>
<accession>H2YEK6</accession>
<proteinExistence type="predicted"/>
<dbReference type="GeneTree" id="ENSGT00980000200774"/>
<sequence length="157" mass="17484">MKAMLQCIGATIQEVVEVNGCALSEPELWSTLRSVSKWLLRNNVSAELKRKNFIITPQKVILLPFGQVAINYDGNEDSNNVFSSNQLLNFANGKLHDNSLMVYSLGLTLLWCAEYNLPGNSPLSISNELLELVSSMCSLEETSFEQVHAVCCQREDV</sequence>
<dbReference type="AlphaFoldDB" id="H2YEK6"/>
<keyword evidence="4" id="KW-1185">Reference proteome</keyword>
<dbReference type="Proteomes" id="UP000007875">
    <property type="component" value="Unassembled WGS sequence"/>
</dbReference>
<dbReference type="STRING" id="51511.ENSCSAVP00000003754"/>
<dbReference type="SMART" id="SM00750">
    <property type="entry name" value="KIND"/>
    <property type="match status" value="1"/>
</dbReference>
<evidence type="ECO:0000313" key="3">
    <source>
        <dbReference type="Ensembl" id="ENSCSAVP00000003754.1"/>
    </source>
</evidence>
<evidence type="ECO:0000256" key="1">
    <source>
        <dbReference type="ARBA" id="ARBA00022737"/>
    </source>
</evidence>
<dbReference type="InParanoid" id="H2YEK6"/>
<evidence type="ECO:0000313" key="4">
    <source>
        <dbReference type="Proteomes" id="UP000007875"/>
    </source>
</evidence>
<dbReference type="PANTHER" id="PTHR46900">
    <property type="entry name" value="TYROSINE-PROTEIN PHOSPHATASE NON-RECEPTOR TYPE 13"/>
    <property type="match status" value="1"/>
</dbReference>
<name>H2YEK6_CIOSA</name>
<dbReference type="PANTHER" id="PTHR46900:SF2">
    <property type="entry name" value="TYROSINE-PROTEIN PHOSPHATASE NON-RECEPTOR TYPE 13"/>
    <property type="match status" value="1"/>
</dbReference>
<dbReference type="PROSITE" id="PS51377">
    <property type="entry name" value="KIND"/>
    <property type="match status" value="1"/>
</dbReference>
<organism evidence="3 4">
    <name type="scientific">Ciona savignyi</name>
    <name type="common">Pacific transparent sea squirt</name>
    <dbReference type="NCBI Taxonomy" id="51511"/>
    <lineage>
        <taxon>Eukaryota</taxon>
        <taxon>Metazoa</taxon>
        <taxon>Chordata</taxon>
        <taxon>Tunicata</taxon>
        <taxon>Ascidiacea</taxon>
        <taxon>Phlebobranchia</taxon>
        <taxon>Cionidae</taxon>
        <taxon>Ciona</taxon>
    </lineage>
</organism>
<reference evidence="3" key="2">
    <citation type="submission" date="2025-08" db="UniProtKB">
        <authorList>
            <consortium name="Ensembl"/>
        </authorList>
    </citation>
    <scope>IDENTIFICATION</scope>
</reference>
<dbReference type="InterPro" id="IPR052074">
    <property type="entry name" value="NonRcpt_TyrProt_Phosphatase"/>
</dbReference>
<reference evidence="3" key="3">
    <citation type="submission" date="2025-09" db="UniProtKB">
        <authorList>
            <consortium name="Ensembl"/>
        </authorList>
    </citation>
    <scope>IDENTIFICATION</scope>
</reference>
<dbReference type="HOGENOM" id="CLU_1849673_0_0_1"/>
<dbReference type="Ensembl" id="ENSCSAVT00000003811.1">
    <property type="protein sequence ID" value="ENSCSAVP00000003754.1"/>
    <property type="gene ID" value="ENSCSAVG00000002226.1"/>
</dbReference>
<protein>
    <recommendedName>
        <fullName evidence="2">KIND domain-containing protein</fullName>
    </recommendedName>
</protein>
<dbReference type="eggNOG" id="KOG0792">
    <property type="taxonomic scope" value="Eukaryota"/>
</dbReference>
<reference evidence="4" key="1">
    <citation type="submission" date="2003-08" db="EMBL/GenBank/DDBJ databases">
        <authorList>
            <person name="Birren B."/>
            <person name="Nusbaum C."/>
            <person name="Abebe A."/>
            <person name="Abouelleil A."/>
            <person name="Adekoya E."/>
            <person name="Ait-zahra M."/>
            <person name="Allen N."/>
            <person name="Allen T."/>
            <person name="An P."/>
            <person name="Anderson M."/>
            <person name="Anderson S."/>
            <person name="Arachchi H."/>
            <person name="Armbruster J."/>
            <person name="Bachantsang P."/>
            <person name="Baldwin J."/>
            <person name="Barry A."/>
            <person name="Bayul T."/>
            <person name="Blitshsteyn B."/>
            <person name="Bloom T."/>
            <person name="Blye J."/>
            <person name="Boguslavskiy L."/>
            <person name="Borowsky M."/>
            <person name="Boukhgalter B."/>
            <person name="Brunache A."/>
            <person name="Butler J."/>
            <person name="Calixte N."/>
            <person name="Calvo S."/>
            <person name="Camarata J."/>
            <person name="Campo K."/>
            <person name="Chang J."/>
            <person name="Cheshatsang Y."/>
            <person name="Citroen M."/>
            <person name="Collymore A."/>
            <person name="Considine T."/>
            <person name="Cook A."/>
            <person name="Cooke P."/>
            <person name="Corum B."/>
            <person name="Cuomo C."/>
            <person name="David R."/>
            <person name="Dawoe T."/>
            <person name="Degray S."/>
            <person name="Dodge S."/>
            <person name="Dooley K."/>
            <person name="Dorje P."/>
            <person name="Dorjee K."/>
            <person name="Dorris L."/>
            <person name="Duffey N."/>
            <person name="Dupes A."/>
            <person name="Elkins T."/>
            <person name="Engels R."/>
            <person name="Erickson J."/>
            <person name="Farina A."/>
            <person name="Faro S."/>
            <person name="Ferreira P."/>
            <person name="Fischer H."/>
            <person name="Fitzgerald M."/>
            <person name="Foley K."/>
            <person name="Gage D."/>
            <person name="Galagan J."/>
            <person name="Gearin G."/>
            <person name="Gnerre S."/>
            <person name="Gnirke A."/>
            <person name="Goyette A."/>
            <person name="Graham J."/>
            <person name="Grandbois E."/>
            <person name="Gyaltsen K."/>
            <person name="Hafez N."/>
            <person name="Hagopian D."/>
            <person name="Hagos B."/>
            <person name="Hall J."/>
            <person name="Hatcher B."/>
            <person name="Heller A."/>
            <person name="Higgins H."/>
            <person name="Honan T."/>
            <person name="Horn A."/>
            <person name="Houde N."/>
            <person name="Hughes L."/>
            <person name="Hulme W."/>
            <person name="Husby E."/>
            <person name="Iliev I."/>
            <person name="Jaffe D."/>
            <person name="Jones C."/>
            <person name="Kamal M."/>
            <person name="Kamat A."/>
            <person name="Kamvysselis M."/>
            <person name="Karlsson E."/>
            <person name="Kells C."/>
            <person name="Kieu A."/>
            <person name="Kisner P."/>
            <person name="Kodira C."/>
            <person name="Kulbokas E."/>
            <person name="Labutti K."/>
            <person name="Lama D."/>
            <person name="Landers T."/>
            <person name="Leger J."/>
            <person name="Levine S."/>
            <person name="Lewis D."/>
            <person name="Lewis T."/>
            <person name="Lindblad-toh K."/>
            <person name="Liu X."/>
            <person name="Lokyitsang T."/>
            <person name="Lokyitsang Y."/>
            <person name="Lucien O."/>
            <person name="Lui A."/>
            <person name="Ma L.J."/>
            <person name="Mabbitt R."/>
            <person name="Macdonald J."/>
            <person name="Maclean C."/>
            <person name="Major J."/>
            <person name="Manning J."/>
            <person name="Marabella R."/>
            <person name="Maru K."/>
            <person name="Matthews C."/>
            <person name="Mauceli E."/>
            <person name="Mccarthy M."/>
            <person name="Mcdonough S."/>
            <person name="Mcghee T."/>
            <person name="Meldrim J."/>
            <person name="Meneus L."/>
            <person name="Mesirov J."/>
            <person name="Mihalev A."/>
            <person name="Mihova T."/>
            <person name="Mikkelsen T."/>
            <person name="Mlenga V."/>
            <person name="Moru K."/>
            <person name="Mozes J."/>
            <person name="Mulrain L."/>
            <person name="Munson G."/>
            <person name="Naylor J."/>
            <person name="Newes C."/>
            <person name="Nguyen C."/>
            <person name="Nguyen N."/>
            <person name="Nguyen T."/>
            <person name="Nicol R."/>
            <person name="Nielsen C."/>
            <person name="Nizzari M."/>
            <person name="Norbu C."/>
            <person name="Norbu N."/>
            <person name="O'donnell P."/>
            <person name="Okoawo O."/>
            <person name="O'leary S."/>
            <person name="Omotosho B."/>
            <person name="O'neill K."/>
            <person name="Osman S."/>
            <person name="Parker S."/>
            <person name="Perrin D."/>
            <person name="Phunkhang P."/>
            <person name="Piqani B."/>
            <person name="Purcell S."/>
            <person name="Rachupka T."/>
            <person name="Ramasamy U."/>
            <person name="Rameau R."/>
            <person name="Ray V."/>
            <person name="Raymond C."/>
            <person name="Retta R."/>
            <person name="Richardson S."/>
            <person name="Rise C."/>
            <person name="Rodriguez J."/>
            <person name="Rogers J."/>
            <person name="Rogov P."/>
            <person name="Rutman M."/>
            <person name="Schupbach R."/>
            <person name="Seaman C."/>
            <person name="Settipalli S."/>
            <person name="Sharpe T."/>
            <person name="Sheridan J."/>
            <person name="Sherpa N."/>
            <person name="Shi J."/>
            <person name="Smirnov S."/>
            <person name="Smith C."/>
            <person name="Sougnez C."/>
            <person name="Spencer B."/>
            <person name="Stalker J."/>
            <person name="Stange-thomann N."/>
            <person name="Stavropoulos S."/>
            <person name="Stetson K."/>
            <person name="Stone C."/>
            <person name="Stone S."/>
            <person name="Stubbs M."/>
            <person name="Talamas J."/>
            <person name="Tchuinga P."/>
            <person name="Tenzing P."/>
            <person name="Tesfaye S."/>
            <person name="Theodore J."/>
            <person name="Thoulutsang Y."/>
            <person name="Topham K."/>
            <person name="Towey S."/>
            <person name="Tsamla T."/>
            <person name="Tsomo N."/>
            <person name="Vallee D."/>
            <person name="Vassiliev H."/>
            <person name="Venkataraman V."/>
            <person name="Vinson J."/>
            <person name="Vo A."/>
            <person name="Wade C."/>
            <person name="Wang S."/>
            <person name="Wangchuk T."/>
            <person name="Wangdi T."/>
            <person name="Whittaker C."/>
            <person name="Wilkinson J."/>
            <person name="Wu Y."/>
            <person name="Wyman D."/>
            <person name="Yadav S."/>
            <person name="Yang S."/>
            <person name="Yang X."/>
            <person name="Yeager S."/>
            <person name="Yee E."/>
            <person name="Young G."/>
            <person name="Zainoun J."/>
            <person name="Zembeck L."/>
            <person name="Zimmer A."/>
            <person name="Zody M."/>
            <person name="Lander E."/>
        </authorList>
    </citation>
    <scope>NUCLEOTIDE SEQUENCE [LARGE SCALE GENOMIC DNA]</scope>
</reference>